<protein>
    <recommendedName>
        <fullName evidence="3">Neuropeptide Y receptor type 1</fullName>
    </recommendedName>
</protein>
<dbReference type="SUPFAM" id="SSF81321">
    <property type="entry name" value="Family A G protein-coupled receptor-like"/>
    <property type="match status" value="1"/>
</dbReference>
<proteinExistence type="inferred from homology"/>
<dbReference type="GO" id="GO:0043005">
    <property type="term" value="C:neuron projection"/>
    <property type="evidence" value="ECO:0007669"/>
    <property type="project" value="TreeGrafter"/>
</dbReference>
<evidence type="ECO:0000256" key="7">
    <source>
        <dbReference type="ARBA" id="ARBA00023040"/>
    </source>
</evidence>
<dbReference type="PROSITE" id="PS00237">
    <property type="entry name" value="G_PROTEIN_RECEP_F1_1"/>
    <property type="match status" value="1"/>
</dbReference>
<evidence type="ECO:0000256" key="11">
    <source>
        <dbReference type="ARBA" id="ARBA00023180"/>
    </source>
</evidence>
<evidence type="ECO:0000313" key="17">
    <source>
        <dbReference type="EMBL" id="VFV33846.1"/>
    </source>
</evidence>
<dbReference type="EMBL" id="CAAGRJ010018710">
    <property type="protein sequence ID" value="VFV33846.1"/>
    <property type="molecule type" value="Genomic_DNA"/>
</dbReference>
<keyword evidence="5 14" id="KW-0812">Transmembrane</keyword>
<keyword evidence="18" id="KW-1185">Reference proteome</keyword>
<comment type="subcellular location">
    <subcellularLocation>
        <location evidence="1">Cell membrane</location>
        <topology evidence="1">Multi-pass membrane protein</topology>
    </subcellularLocation>
</comment>
<keyword evidence="11" id="KW-0325">Glycoprotein</keyword>
<keyword evidence="8 15" id="KW-0472">Membrane</keyword>
<keyword evidence="9" id="KW-0564">Palmitate</keyword>
<reference evidence="17 18" key="1">
    <citation type="submission" date="2019-01" db="EMBL/GenBank/DDBJ databases">
        <authorList>
            <person name="Alioto T."/>
            <person name="Alioto T."/>
        </authorList>
    </citation>
    <scope>NUCLEOTIDE SEQUENCE [LARGE SCALE GENOMIC DNA]</scope>
</reference>
<dbReference type="AlphaFoldDB" id="A0A485NQF6"/>
<keyword evidence="7 14" id="KW-0297">G-protein coupled receptor</keyword>
<feature type="domain" description="G-protein coupled receptors family 1 profile" evidence="16">
    <location>
        <begin position="153"/>
        <end position="242"/>
    </location>
</feature>
<dbReference type="GO" id="GO:0042923">
    <property type="term" value="F:neuropeptide binding"/>
    <property type="evidence" value="ECO:0007669"/>
    <property type="project" value="TreeGrafter"/>
</dbReference>
<evidence type="ECO:0000256" key="15">
    <source>
        <dbReference type="SAM" id="Phobius"/>
    </source>
</evidence>
<evidence type="ECO:0000256" key="4">
    <source>
        <dbReference type="ARBA" id="ARBA00022475"/>
    </source>
</evidence>
<evidence type="ECO:0000256" key="10">
    <source>
        <dbReference type="ARBA" id="ARBA00023170"/>
    </source>
</evidence>
<dbReference type="PROSITE" id="PS50262">
    <property type="entry name" value="G_PROTEIN_RECEP_F1_2"/>
    <property type="match status" value="2"/>
</dbReference>
<evidence type="ECO:0000313" key="18">
    <source>
        <dbReference type="Proteomes" id="UP000386466"/>
    </source>
</evidence>
<evidence type="ECO:0000256" key="9">
    <source>
        <dbReference type="ARBA" id="ARBA00023139"/>
    </source>
</evidence>
<dbReference type="GO" id="GO:0005886">
    <property type="term" value="C:plasma membrane"/>
    <property type="evidence" value="ECO:0007669"/>
    <property type="project" value="UniProtKB-SubCell"/>
</dbReference>
<keyword evidence="4" id="KW-1003">Cell membrane</keyword>
<evidence type="ECO:0000256" key="3">
    <source>
        <dbReference type="ARBA" id="ARBA00019471"/>
    </source>
</evidence>
<dbReference type="PANTHER" id="PTHR24235:SF24">
    <property type="entry name" value="NEUROPEPTIDE Y RECEPTOR TYPE 1"/>
    <property type="match status" value="1"/>
</dbReference>
<dbReference type="Pfam" id="PF00001">
    <property type="entry name" value="7tm_1"/>
    <property type="match status" value="1"/>
</dbReference>
<keyword evidence="12 14" id="KW-0807">Transducer</keyword>
<feature type="transmembrane region" description="Helical" evidence="15">
    <location>
        <begin position="183"/>
        <end position="203"/>
    </location>
</feature>
<feature type="transmembrane region" description="Helical" evidence="15">
    <location>
        <begin position="77"/>
        <end position="102"/>
    </location>
</feature>
<evidence type="ECO:0000256" key="14">
    <source>
        <dbReference type="RuleBase" id="RU000688"/>
    </source>
</evidence>
<dbReference type="InterPro" id="IPR017452">
    <property type="entry name" value="GPCR_Rhodpsn_7TM"/>
</dbReference>
<dbReference type="FunFam" id="1.20.1070.10:FF:000721">
    <property type="entry name" value="Uncharacterized protein"/>
    <property type="match status" value="1"/>
</dbReference>
<dbReference type="GO" id="GO:0004983">
    <property type="term" value="F:neuropeptide Y receptor activity"/>
    <property type="evidence" value="ECO:0007669"/>
    <property type="project" value="InterPro"/>
</dbReference>
<name>A0A485NQF6_LYNPA</name>
<dbReference type="Gene3D" id="1.20.1070.10">
    <property type="entry name" value="Rhodopsin 7-helix transmembrane proteins"/>
    <property type="match status" value="2"/>
</dbReference>
<feature type="domain" description="G-protein coupled receptors family 1 profile" evidence="16">
    <location>
        <begin position="56"/>
        <end position="144"/>
    </location>
</feature>
<gene>
    <name evidence="17" type="ORF">LYPA_23C007542</name>
</gene>
<organism evidence="17 18">
    <name type="scientific">Lynx pardinus</name>
    <name type="common">Iberian lynx</name>
    <name type="synonym">Felis pardina</name>
    <dbReference type="NCBI Taxonomy" id="191816"/>
    <lineage>
        <taxon>Eukaryota</taxon>
        <taxon>Metazoa</taxon>
        <taxon>Chordata</taxon>
        <taxon>Craniata</taxon>
        <taxon>Vertebrata</taxon>
        <taxon>Euteleostomi</taxon>
        <taxon>Mammalia</taxon>
        <taxon>Eutheria</taxon>
        <taxon>Laurasiatheria</taxon>
        <taxon>Carnivora</taxon>
        <taxon>Feliformia</taxon>
        <taxon>Felidae</taxon>
        <taxon>Felinae</taxon>
        <taxon>Lynx</taxon>
    </lineage>
</organism>
<evidence type="ECO:0000256" key="8">
    <source>
        <dbReference type="ARBA" id="ARBA00023136"/>
    </source>
</evidence>
<dbReference type="PRINTS" id="PR01012">
    <property type="entry name" value="NRPEPTIDEYR"/>
</dbReference>
<evidence type="ECO:0000256" key="2">
    <source>
        <dbReference type="ARBA" id="ARBA00010663"/>
    </source>
</evidence>
<comment type="similarity">
    <text evidence="2 14">Belongs to the G-protein coupled receptor 1 family.</text>
</comment>
<evidence type="ECO:0000256" key="6">
    <source>
        <dbReference type="ARBA" id="ARBA00022989"/>
    </source>
</evidence>
<evidence type="ECO:0000256" key="13">
    <source>
        <dbReference type="ARBA" id="ARBA00023288"/>
    </source>
</evidence>
<evidence type="ECO:0000256" key="5">
    <source>
        <dbReference type="ARBA" id="ARBA00022692"/>
    </source>
</evidence>
<keyword evidence="13" id="KW-0449">Lipoprotein</keyword>
<accession>A0A485NQF6</accession>
<dbReference type="PANTHER" id="PTHR24235">
    <property type="entry name" value="NEUROPEPTIDE Y RECEPTOR"/>
    <property type="match status" value="1"/>
</dbReference>
<evidence type="ECO:0000256" key="12">
    <source>
        <dbReference type="ARBA" id="ARBA00023224"/>
    </source>
</evidence>
<dbReference type="PRINTS" id="PR00237">
    <property type="entry name" value="GPCRRHODOPSN"/>
</dbReference>
<feature type="transmembrane region" description="Helical" evidence="15">
    <location>
        <begin position="37"/>
        <end position="65"/>
    </location>
</feature>
<feature type="transmembrane region" description="Helical" evidence="15">
    <location>
        <begin position="223"/>
        <end position="245"/>
    </location>
</feature>
<dbReference type="Proteomes" id="UP000386466">
    <property type="component" value="Unassembled WGS sequence"/>
</dbReference>
<evidence type="ECO:0000256" key="1">
    <source>
        <dbReference type="ARBA" id="ARBA00004651"/>
    </source>
</evidence>
<dbReference type="InterPro" id="IPR000276">
    <property type="entry name" value="GPCR_Rhodpsn"/>
</dbReference>
<sequence>MNSTLMSQVENHSILCNFSENSQFLAFESDDCHLPLAMIFTLALAYGAVIILGVSGNLALIIIILKQKEMRNVTNILIVNLSFSDLLVAIMCLPFTFVYTLMDHWVFGEAMCKLNPFVQCVSITVSIFSLVLIAVERHQLIINPRGWRPNNRHAYIYIRLKRRNNMMDKMRDNKYRSSETKRINIMLLSIVVAFAVCWLPLTIFNTVFDWNHQIIATCNHNLLFLLCHLTAMISTCVNPIFYGFLNKNFQRDLQFFFNFCDFRSRDDDYETIAMSTMHTDVSKTSLKQASPVAFKKINNDDNEKI</sequence>
<feature type="transmembrane region" description="Helical" evidence="15">
    <location>
        <begin position="114"/>
        <end position="135"/>
    </location>
</feature>
<dbReference type="InterPro" id="IPR000611">
    <property type="entry name" value="NPY_rcpt"/>
</dbReference>
<evidence type="ECO:0000259" key="16">
    <source>
        <dbReference type="PROSITE" id="PS50262"/>
    </source>
</evidence>
<keyword evidence="6 15" id="KW-1133">Transmembrane helix</keyword>
<keyword evidence="10 14" id="KW-0675">Receptor</keyword>